<name>A0A5N5JB40_9ROSI</name>
<dbReference type="Proteomes" id="UP000326939">
    <property type="component" value="Chromosome 19"/>
</dbReference>
<reference evidence="6" key="1">
    <citation type="journal article" date="2019" name="Gigascience">
        <title>De novo genome assembly of the endangered Acer yangbiense, a plant species with extremely small populations endemic to Yunnan Province, China.</title>
        <authorList>
            <person name="Yang J."/>
            <person name="Wariss H.M."/>
            <person name="Tao L."/>
            <person name="Zhang R."/>
            <person name="Yun Q."/>
            <person name="Hollingsworth P."/>
            <person name="Dao Z."/>
            <person name="Luo G."/>
            <person name="Guo H."/>
            <person name="Ma Y."/>
            <person name="Sun W."/>
        </authorList>
    </citation>
    <scope>NUCLEOTIDE SEQUENCE [LARGE SCALE GENOMIC DNA]</scope>
    <source>
        <strain evidence="6">cv. br00</strain>
    </source>
</reference>
<protein>
    <submittedName>
        <fullName evidence="5">Uncharacterized protein</fullName>
    </submittedName>
</protein>
<evidence type="ECO:0000256" key="3">
    <source>
        <dbReference type="ARBA" id="ARBA00022574"/>
    </source>
</evidence>
<gene>
    <name evidence="5" type="ORF">DKX38_029315</name>
</gene>
<comment type="subcellular location">
    <subcellularLocation>
        <location evidence="1">Cytoplasm</location>
    </subcellularLocation>
</comment>
<accession>A0A5N5JB40</accession>
<keyword evidence="2" id="KW-0963">Cytoplasm</keyword>
<dbReference type="PANTHER" id="PTHR15598:SF5">
    <property type="entry name" value="ENHANCER OF MRNA-DECAPPING PROTEIN 4"/>
    <property type="match status" value="1"/>
</dbReference>
<evidence type="ECO:0000313" key="6">
    <source>
        <dbReference type="Proteomes" id="UP000326939"/>
    </source>
</evidence>
<comment type="caution">
    <text evidence="5">The sequence shown here is derived from an EMBL/GenBank/DDBJ whole genome shotgun (WGS) entry which is preliminary data.</text>
</comment>
<evidence type="ECO:0000256" key="2">
    <source>
        <dbReference type="ARBA" id="ARBA00022490"/>
    </source>
</evidence>
<dbReference type="EMBL" id="VDCV01000019">
    <property type="protein sequence ID" value="KAB5512287.1"/>
    <property type="molecule type" value="Genomic_DNA"/>
</dbReference>
<dbReference type="InterPro" id="IPR045152">
    <property type="entry name" value="EDC4-like"/>
</dbReference>
<evidence type="ECO:0000313" key="5">
    <source>
        <dbReference type="EMBL" id="KAB5512287.1"/>
    </source>
</evidence>
<sequence length="100" mass="10856">MALPNGSDSLNCTQILELKSSAKPRAEEAFFNQEVALSQRGLISPANAKKNAIYVVHLDYGPNPASTRLDYISEFTVTMPILSLTGTSDVVHDKSVAQVY</sequence>
<dbReference type="GO" id="GO:0000932">
    <property type="term" value="C:P-body"/>
    <property type="evidence" value="ECO:0007669"/>
    <property type="project" value="TreeGrafter"/>
</dbReference>
<dbReference type="GO" id="GO:0031087">
    <property type="term" value="P:deadenylation-independent decapping of nuclear-transcribed mRNA"/>
    <property type="evidence" value="ECO:0007669"/>
    <property type="project" value="InterPro"/>
</dbReference>
<evidence type="ECO:0000256" key="4">
    <source>
        <dbReference type="ARBA" id="ARBA00022737"/>
    </source>
</evidence>
<evidence type="ECO:0000256" key="1">
    <source>
        <dbReference type="ARBA" id="ARBA00004496"/>
    </source>
</evidence>
<proteinExistence type="predicted"/>
<organism evidence="5 6">
    <name type="scientific">Salix brachista</name>
    <dbReference type="NCBI Taxonomy" id="2182728"/>
    <lineage>
        <taxon>Eukaryota</taxon>
        <taxon>Viridiplantae</taxon>
        <taxon>Streptophyta</taxon>
        <taxon>Embryophyta</taxon>
        <taxon>Tracheophyta</taxon>
        <taxon>Spermatophyta</taxon>
        <taxon>Magnoliopsida</taxon>
        <taxon>eudicotyledons</taxon>
        <taxon>Gunneridae</taxon>
        <taxon>Pentapetalae</taxon>
        <taxon>rosids</taxon>
        <taxon>fabids</taxon>
        <taxon>Malpighiales</taxon>
        <taxon>Salicaceae</taxon>
        <taxon>Saliceae</taxon>
        <taxon>Salix</taxon>
    </lineage>
</organism>
<dbReference type="PANTHER" id="PTHR15598">
    <property type="entry name" value="ENHANCER OF MRNA-DECAPPING PROTEIN 4"/>
    <property type="match status" value="1"/>
</dbReference>
<keyword evidence="4" id="KW-0677">Repeat</keyword>
<keyword evidence="6" id="KW-1185">Reference proteome</keyword>
<keyword evidence="3" id="KW-0853">WD repeat</keyword>
<dbReference type="AlphaFoldDB" id="A0A5N5JB40"/>